<feature type="signal peptide" evidence="2">
    <location>
        <begin position="1"/>
        <end position="18"/>
    </location>
</feature>
<sequence length="886" mass="103280">MKILSFTIIFTLWGIAFGNCQGPTLSKSMKQTSSEVEEHTSVLQEDKNPEDHSDIARLQKSPDNEGYQEKPSGISNKLRGKDEIEWIEPVELSPLEHALAGTPVYLDTNETSERDTVEKRGEPVTPPNTPECWRRMREMVGNITGSILGRSNNKNKSENQDTGSIYHEKPDENPPAISDDAAIDASLGDDTEESFFKNLRLKLGLDDEYSVSTPSTSTDTSATPTTPIEEELVEPKVVASKLKPLYFEGIPRTYQLGSITIKYAYRPTGFCRGCESPTTTPRPQKTEEAIYRATTNTPEGYPRCITTRNGYNQLLEEDITHPVYWSRLLPLGQHRIHDADTAEALERLHKCILTRRPIAAEYMGRVMALEKRINDVLTTVESRFGMATVSLSMRRTYHELHEDFIGLINRVSKYFKGLSLIITHLLDQYKCKPHVVSMKPVSFFPLKAGIVEREFDQCQHDENYGTFISLRTRFNTWELNVLTLLYEIESASEEIWLTHLMADDRGKDIMINKLIKFDERLRVPLCFRAPDTLRYERDVLSFAAELERSPKILGMSRKVVFGYKYDAERVKRKGTVRSKIYFDMYKDKHPLYVIHRFMHENDPDNGNFKYDIELATKPPCTRHIFKHYKKNNKHRFFWYASGKNKANGPCSRYINYARCYNEFRFSKLESYYHILPYVHEHYKDDPRYIYFMNRFLAFHGRVAEAKRMLAQKAAEEGLEKPEEYRRTLSWKEIKEQQRREVADLYEKYGIKENIIVKIGDGKSFTVKPDGFKVHGEYYSRIDKKERHSPYDIYTPYYRTRNSSKRRRFRERGRPLDPAERCKTRRERLLKRRAEREAKEGPKAYLKQFVKQKKSFKVLPPPGWVPDECRHMIDVINAPQETAVSCS</sequence>
<comment type="caution">
    <text evidence="3">The sequence shown here is derived from an EMBL/GenBank/DDBJ whole genome shotgun (WGS) entry which is preliminary data.</text>
</comment>
<proteinExistence type="predicted"/>
<dbReference type="Proteomes" id="UP001057455">
    <property type="component" value="Unassembled WGS sequence"/>
</dbReference>
<feature type="region of interest" description="Disordered" evidence="1">
    <location>
        <begin position="111"/>
        <end position="132"/>
    </location>
</feature>
<name>A0A9W5WTQ8_BABOV</name>
<keyword evidence="4" id="KW-1185">Reference proteome</keyword>
<dbReference type="OrthoDB" id="361235at2759"/>
<evidence type="ECO:0000313" key="3">
    <source>
        <dbReference type="EMBL" id="GFE53039.1"/>
    </source>
</evidence>
<feature type="region of interest" description="Disordered" evidence="1">
    <location>
        <begin position="146"/>
        <end position="176"/>
    </location>
</feature>
<dbReference type="AlphaFoldDB" id="A0A9W5WTQ8"/>
<keyword evidence="2" id="KW-0732">Signal</keyword>
<dbReference type="EMBL" id="BLIY01000003">
    <property type="protein sequence ID" value="GFE53039.1"/>
    <property type="molecule type" value="Genomic_DNA"/>
</dbReference>
<feature type="compositionally biased region" description="Basic and acidic residues" evidence="1">
    <location>
        <begin position="36"/>
        <end position="54"/>
    </location>
</feature>
<evidence type="ECO:0000256" key="2">
    <source>
        <dbReference type="SAM" id="SignalP"/>
    </source>
</evidence>
<evidence type="ECO:0000313" key="4">
    <source>
        <dbReference type="Proteomes" id="UP001057455"/>
    </source>
</evidence>
<accession>A0A9W5WTQ8</accession>
<reference evidence="3" key="1">
    <citation type="submission" date="2019-12" db="EMBL/GenBank/DDBJ databases">
        <title>Genome sequence of Babesia ovis.</title>
        <authorList>
            <person name="Yamagishi J."/>
            <person name="Sevinc F."/>
            <person name="Xuan X."/>
        </authorList>
    </citation>
    <scope>NUCLEOTIDE SEQUENCE</scope>
    <source>
        <strain evidence="3">Selcuk</strain>
    </source>
</reference>
<feature type="compositionally biased region" description="Basic and acidic residues" evidence="1">
    <location>
        <begin position="111"/>
        <end position="122"/>
    </location>
</feature>
<organism evidence="3 4">
    <name type="scientific">Babesia ovis</name>
    <dbReference type="NCBI Taxonomy" id="5869"/>
    <lineage>
        <taxon>Eukaryota</taxon>
        <taxon>Sar</taxon>
        <taxon>Alveolata</taxon>
        <taxon>Apicomplexa</taxon>
        <taxon>Aconoidasida</taxon>
        <taxon>Piroplasmida</taxon>
        <taxon>Babesiidae</taxon>
        <taxon>Babesia</taxon>
    </lineage>
</organism>
<evidence type="ECO:0000256" key="1">
    <source>
        <dbReference type="SAM" id="MobiDB-lite"/>
    </source>
</evidence>
<feature type="region of interest" description="Disordered" evidence="1">
    <location>
        <begin position="26"/>
        <end position="54"/>
    </location>
</feature>
<feature type="chain" id="PRO_5040874601" evidence="2">
    <location>
        <begin position="19"/>
        <end position="886"/>
    </location>
</feature>
<gene>
    <name evidence="3" type="ORF">BaOVIS_004430</name>
</gene>
<protein>
    <submittedName>
        <fullName evidence="3">Uncharacterized protein</fullName>
    </submittedName>
</protein>